<keyword evidence="2" id="KW-1185">Reference proteome</keyword>
<reference evidence="2" key="1">
    <citation type="journal article" date="2011" name="Nat. Genet.">
        <title>The Arabidopsis lyrata genome sequence and the basis of rapid genome size change.</title>
        <authorList>
            <person name="Hu T.T."/>
            <person name="Pattyn P."/>
            <person name="Bakker E.G."/>
            <person name="Cao J."/>
            <person name="Cheng J.-F."/>
            <person name="Clark R.M."/>
            <person name="Fahlgren N."/>
            <person name="Fawcett J.A."/>
            <person name="Grimwood J."/>
            <person name="Gundlach H."/>
            <person name="Haberer G."/>
            <person name="Hollister J.D."/>
            <person name="Ossowski S."/>
            <person name="Ottilar R.P."/>
            <person name="Salamov A.A."/>
            <person name="Schneeberger K."/>
            <person name="Spannagl M."/>
            <person name="Wang X."/>
            <person name="Yang L."/>
            <person name="Nasrallah M.E."/>
            <person name="Bergelson J."/>
            <person name="Carrington J.C."/>
            <person name="Gaut B.S."/>
            <person name="Schmutz J."/>
            <person name="Mayer K.F.X."/>
            <person name="Van de Peer Y."/>
            <person name="Grigoriev I.V."/>
            <person name="Nordborg M."/>
            <person name="Weigel D."/>
            <person name="Guo Y.-L."/>
        </authorList>
    </citation>
    <scope>NUCLEOTIDE SEQUENCE [LARGE SCALE GENOMIC DNA]</scope>
    <source>
        <strain evidence="2">cv. MN47</strain>
    </source>
</reference>
<proteinExistence type="predicted"/>
<evidence type="ECO:0000313" key="1">
    <source>
        <dbReference type="EMBL" id="EFH57082.1"/>
    </source>
</evidence>
<protein>
    <submittedName>
        <fullName evidence="1">Uncharacterized protein</fullName>
    </submittedName>
</protein>
<dbReference type="AlphaFoldDB" id="D7LES2"/>
<sequence>MQIMLLLCEGVTYNVTGFEVGRCTKLYKITEHPFLLRFLHALTIVEGLDVGPIEREAFMLCNFDHLQALPNTNIELPMRCTKLYKITELPFIIYFLPDTTIVEITNVGPTIERLKFMLRNFDHQIALANTNIELPGNILP</sequence>
<name>D7LES2_ARALL</name>
<dbReference type="HOGENOM" id="CLU_1837831_0_0_1"/>
<dbReference type="EMBL" id="GL348716">
    <property type="protein sequence ID" value="EFH57082.1"/>
    <property type="molecule type" value="Genomic_DNA"/>
</dbReference>
<gene>
    <name evidence="1" type="ORF">ARALYDRAFT_901456</name>
</gene>
<evidence type="ECO:0000313" key="2">
    <source>
        <dbReference type="Proteomes" id="UP000008694"/>
    </source>
</evidence>
<organism evidence="2">
    <name type="scientific">Arabidopsis lyrata subsp. lyrata</name>
    <name type="common">Lyre-leaved rock-cress</name>
    <dbReference type="NCBI Taxonomy" id="81972"/>
    <lineage>
        <taxon>Eukaryota</taxon>
        <taxon>Viridiplantae</taxon>
        <taxon>Streptophyta</taxon>
        <taxon>Embryophyta</taxon>
        <taxon>Tracheophyta</taxon>
        <taxon>Spermatophyta</taxon>
        <taxon>Magnoliopsida</taxon>
        <taxon>eudicotyledons</taxon>
        <taxon>Gunneridae</taxon>
        <taxon>Pentapetalae</taxon>
        <taxon>rosids</taxon>
        <taxon>malvids</taxon>
        <taxon>Brassicales</taxon>
        <taxon>Brassicaceae</taxon>
        <taxon>Camelineae</taxon>
        <taxon>Arabidopsis</taxon>
    </lineage>
</organism>
<dbReference type="Gramene" id="scaffold_400957.1">
    <property type="protein sequence ID" value="scaffold_400957.1"/>
    <property type="gene ID" value="scaffold_400957.1"/>
</dbReference>
<dbReference type="eggNOG" id="KOG0987">
    <property type="taxonomic scope" value="Eukaryota"/>
</dbReference>
<dbReference type="Proteomes" id="UP000008694">
    <property type="component" value="Unassembled WGS sequence"/>
</dbReference>
<accession>D7LES2</accession>